<evidence type="ECO:0000256" key="1">
    <source>
        <dbReference type="SAM" id="SignalP"/>
    </source>
</evidence>
<dbReference type="RefSeq" id="WP_006778539.1">
    <property type="nucleotide sequence ID" value="NZ_CP040506.1"/>
</dbReference>
<dbReference type="OrthoDB" id="1922291at2"/>
<evidence type="ECO:0000313" key="2">
    <source>
        <dbReference type="EMBL" id="EHI61532.1"/>
    </source>
</evidence>
<feature type="chain" id="PRO_5038849540" evidence="1">
    <location>
        <begin position="22"/>
        <end position="169"/>
    </location>
</feature>
<dbReference type="EMBL" id="ADLN01000002">
    <property type="protein sequence ID" value="EHI61532.1"/>
    <property type="molecule type" value="Genomic_DNA"/>
</dbReference>
<gene>
    <name evidence="2" type="ORF">HMPREF9473_00555</name>
</gene>
<dbReference type="AlphaFoldDB" id="G5IAH5"/>
<feature type="signal peptide" evidence="1">
    <location>
        <begin position="1"/>
        <end position="21"/>
    </location>
</feature>
<comment type="caution">
    <text evidence="2">The sequence shown here is derived from an EMBL/GenBank/DDBJ whole genome shotgun (WGS) entry which is preliminary data.</text>
</comment>
<reference evidence="2 3" key="1">
    <citation type="submission" date="2011-08" db="EMBL/GenBank/DDBJ databases">
        <title>The Genome Sequence of Clostridium hathewayi WAL-18680.</title>
        <authorList>
            <consortium name="The Broad Institute Genome Sequencing Platform"/>
            <person name="Earl A."/>
            <person name="Ward D."/>
            <person name="Feldgarden M."/>
            <person name="Gevers D."/>
            <person name="Finegold S.M."/>
            <person name="Summanen P.H."/>
            <person name="Molitoris D.R."/>
            <person name="Song M."/>
            <person name="Daigneault M."/>
            <person name="Allen-Vercoe E."/>
            <person name="Young S.K."/>
            <person name="Zeng Q."/>
            <person name="Gargeya S."/>
            <person name="Fitzgerald M."/>
            <person name="Haas B."/>
            <person name="Abouelleil A."/>
            <person name="Alvarado L."/>
            <person name="Arachchi H.M."/>
            <person name="Berlin A."/>
            <person name="Brown A."/>
            <person name="Chapman S.B."/>
            <person name="Chen Z."/>
            <person name="Dunbar C."/>
            <person name="Freedman E."/>
            <person name="Gearin G."/>
            <person name="Gellesch M."/>
            <person name="Goldberg J."/>
            <person name="Griggs A."/>
            <person name="Gujja S."/>
            <person name="Heiman D."/>
            <person name="Howarth C."/>
            <person name="Larson L."/>
            <person name="Lui A."/>
            <person name="MacDonald P.J.P."/>
            <person name="Montmayeur A."/>
            <person name="Murphy C."/>
            <person name="Neiman D."/>
            <person name="Pearson M."/>
            <person name="Priest M."/>
            <person name="Roberts A."/>
            <person name="Saif S."/>
            <person name="Shea T."/>
            <person name="Shenoy N."/>
            <person name="Sisk P."/>
            <person name="Stolte C."/>
            <person name="Sykes S."/>
            <person name="Wortman J."/>
            <person name="Nusbaum C."/>
            <person name="Birren B."/>
        </authorList>
    </citation>
    <scope>NUCLEOTIDE SEQUENCE [LARGE SCALE GENOMIC DNA]</scope>
    <source>
        <strain evidence="2 3">WAL-18680</strain>
    </source>
</reference>
<dbReference type="PROSITE" id="PS51257">
    <property type="entry name" value="PROKAR_LIPOPROTEIN"/>
    <property type="match status" value="1"/>
</dbReference>
<organism evidence="2 3">
    <name type="scientific">Hungatella hathewayi WAL-18680</name>
    <dbReference type="NCBI Taxonomy" id="742737"/>
    <lineage>
        <taxon>Bacteria</taxon>
        <taxon>Bacillati</taxon>
        <taxon>Bacillota</taxon>
        <taxon>Clostridia</taxon>
        <taxon>Lachnospirales</taxon>
        <taxon>Lachnospiraceae</taxon>
        <taxon>Hungatella</taxon>
    </lineage>
</organism>
<keyword evidence="3" id="KW-1185">Reference proteome</keyword>
<keyword evidence="1" id="KW-0732">Signal</keyword>
<evidence type="ECO:0000313" key="3">
    <source>
        <dbReference type="Proteomes" id="UP000005384"/>
    </source>
</evidence>
<dbReference type="HOGENOM" id="CLU_124867_0_0_9"/>
<name>G5IAH5_9FIRM</name>
<protein>
    <submittedName>
        <fullName evidence="2">Uncharacterized protein</fullName>
    </submittedName>
</protein>
<sequence length="169" mass="18729">MKKIIITLLSCTLLLCGCTQSNIVASEGNRVPDTEIRGGIEIEWGQVWDDLDAQFLDKELYPFSESINGNIMDEENKIDLVLLVNEEITKEQASEYATAVLKGLNDSVATQDFSFNPSDEEFYGDFVSNNDVSVLVAPALSFEDPSTHILEDTIKADEEYRPVGMPAAE</sequence>
<dbReference type="Proteomes" id="UP000005384">
    <property type="component" value="Unassembled WGS sequence"/>
</dbReference>
<proteinExistence type="predicted"/>
<accession>G5IAH5</accession>
<dbReference type="PATRIC" id="fig|742737.3.peg.553"/>